<evidence type="ECO:0000313" key="4">
    <source>
        <dbReference type="Proteomes" id="UP000326711"/>
    </source>
</evidence>
<organism evidence="3 4">
    <name type="scientific">Corynebacterium urogenitale</name>
    <dbReference type="NCBI Taxonomy" id="2487892"/>
    <lineage>
        <taxon>Bacteria</taxon>
        <taxon>Bacillati</taxon>
        <taxon>Actinomycetota</taxon>
        <taxon>Actinomycetes</taxon>
        <taxon>Mycobacteriales</taxon>
        <taxon>Corynebacteriaceae</taxon>
        <taxon>Corynebacterium</taxon>
    </lineage>
</organism>
<evidence type="ECO:0000313" key="3">
    <source>
        <dbReference type="EMBL" id="QFQ03219.1"/>
    </source>
</evidence>
<feature type="region of interest" description="Disordered" evidence="1">
    <location>
        <begin position="323"/>
        <end position="363"/>
    </location>
</feature>
<dbReference type="RefSeq" id="WP_151903484.1">
    <property type="nucleotide sequence ID" value="NZ_CP045032.1"/>
</dbReference>
<protein>
    <recommendedName>
        <fullName evidence="5">DUF2993 domain-containing protein</fullName>
    </recommendedName>
</protein>
<dbReference type="Pfam" id="PF11209">
    <property type="entry name" value="LmeA"/>
    <property type="match status" value="1"/>
</dbReference>
<evidence type="ECO:0000256" key="1">
    <source>
        <dbReference type="SAM" id="MobiDB-lite"/>
    </source>
</evidence>
<sequence>MSNPNNETSAYNFPPQGQNPNNARQGWQLPSNGWNQQTHGQPRSSQPGNGWGQPPQQPQKKRKNRAGIIVLLILLIVALLAVAAEFGVRAYLKNQMVTTIKEQAAANDVSIEQDPEVSFGTSPVLLGLLTSTIGQLDMTVPSSLDVSYPDGDKSNPEVKGNPEIIVHGRDLKIDRNNTENMTVGDLTVNVTMPSELILAEAAKAAEQNAGDASNPLQGALTVTDVTPNTEEQVLEFEIADGLMGVKMKPIIDDGNMTFEVEGAQLFGFNLPEAFVNTIRDQLSTQAQSIGGNLRFKEVEVTADGVKMELNGQEVNLQELSDSIDSQSTMDSNGQNGGGSGGGGASLTPNPQEEPLGSSEALAA</sequence>
<evidence type="ECO:0000256" key="2">
    <source>
        <dbReference type="SAM" id="Phobius"/>
    </source>
</evidence>
<dbReference type="Proteomes" id="UP000326711">
    <property type="component" value="Chromosome"/>
</dbReference>
<gene>
    <name evidence="3" type="ORF">CUROG_09375</name>
</gene>
<dbReference type="KEGG" id="cuo:CUROG_09375"/>
<feature type="compositionally biased region" description="Gly residues" evidence="1">
    <location>
        <begin position="334"/>
        <end position="344"/>
    </location>
</feature>
<keyword evidence="4" id="KW-1185">Reference proteome</keyword>
<keyword evidence="2" id="KW-0472">Membrane</keyword>
<dbReference type="OrthoDB" id="4424949at2"/>
<feature type="transmembrane region" description="Helical" evidence="2">
    <location>
        <begin position="68"/>
        <end position="92"/>
    </location>
</feature>
<feature type="region of interest" description="Disordered" evidence="1">
    <location>
        <begin position="1"/>
        <end position="61"/>
    </location>
</feature>
<feature type="compositionally biased region" description="Polar residues" evidence="1">
    <location>
        <begin position="1"/>
        <end position="45"/>
    </location>
</feature>
<dbReference type="EMBL" id="CP045032">
    <property type="protein sequence ID" value="QFQ03219.1"/>
    <property type="molecule type" value="Genomic_DNA"/>
</dbReference>
<keyword evidence="2" id="KW-1133">Transmembrane helix</keyword>
<accession>A0A5J6ZCM7</accession>
<keyword evidence="2" id="KW-0812">Transmembrane</keyword>
<name>A0A5J6ZCM7_9CORY</name>
<proteinExistence type="predicted"/>
<dbReference type="AlphaFoldDB" id="A0A5J6ZCM7"/>
<evidence type="ECO:0008006" key="5">
    <source>
        <dbReference type="Google" id="ProtNLM"/>
    </source>
</evidence>
<dbReference type="InterPro" id="IPR021373">
    <property type="entry name" value="DUF2993"/>
</dbReference>
<reference evidence="4" key="1">
    <citation type="submission" date="2019-10" db="EMBL/GenBank/DDBJ databases">
        <title>Complete genome sequence of Corynebacterium urogenitalis DSM 108747, isolated from the genital tract of a cow.</title>
        <authorList>
            <person name="Ruckert C."/>
            <person name="Ballas P."/>
            <person name="Wagener K."/>
            <person name="Drillich M."/>
            <person name="Kaempfer P."/>
            <person name="Busse H.-J."/>
            <person name="Ehling-Schulz M."/>
        </authorList>
    </citation>
    <scope>NUCLEOTIDE SEQUENCE [LARGE SCALE GENOMIC DNA]</scope>
    <source>
        <strain evidence="4">LMM 1652</strain>
    </source>
</reference>